<evidence type="ECO:0000256" key="15">
    <source>
        <dbReference type="RuleBase" id="RU361169"/>
    </source>
</evidence>
<dbReference type="PANTHER" id="PTHR31884:SF9">
    <property type="entry name" value="ENDOPOLYGALACTURONASE D-RELATED"/>
    <property type="match status" value="1"/>
</dbReference>
<evidence type="ECO:0000256" key="3">
    <source>
        <dbReference type="ARBA" id="ARBA00012736"/>
    </source>
</evidence>
<evidence type="ECO:0000256" key="1">
    <source>
        <dbReference type="ARBA" id="ARBA00004613"/>
    </source>
</evidence>
<comment type="subcellular location">
    <subcellularLocation>
        <location evidence="1">Secreted</location>
    </subcellularLocation>
</comment>
<accession>A0A433D4M1</accession>
<dbReference type="SMART" id="SM00710">
    <property type="entry name" value="PbH1"/>
    <property type="match status" value="4"/>
</dbReference>
<feature type="active site" evidence="14">
    <location>
        <position position="54"/>
    </location>
</feature>
<reference evidence="16 17" key="1">
    <citation type="journal article" date="2018" name="New Phytol.">
        <title>Phylogenomics of Endogonaceae and evolution of mycorrhizas within Mucoromycota.</title>
        <authorList>
            <person name="Chang Y."/>
            <person name="Desiro A."/>
            <person name="Na H."/>
            <person name="Sandor L."/>
            <person name="Lipzen A."/>
            <person name="Clum A."/>
            <person name="Barry K."/>
            <person name="Grigoriev I.V."/>
            <person name="Martin F.M."/>
            <person name="Stajich J.E."/>
            <person name="Smith M.E."/>
            <person name="Bonito G."/>
            <person name="Spatafora J.W."/>
        </authorList>
    </citation>
    <scope>NUCLEOTIDE SEQUENCE [LARGE SCALE GENOMIC DNA]</scope>
    <source>
        <strain evidence="16 17">GMNB39</strain>
    </source>
</reference>
<evidence type="ECO:0000256" key="6">
    <source>
        <dbReference type="ARBA" id="ARBA00022737"/>
    </source>
</evidence>
<dbReference type="InterPro" id="IPR006626">
    <property type="entry name" value="PbH1"/>
</dbReference>
<comment type="catalytic activity">
    <reaction evidence="12">
        <text>(1,4-alpha-D-galacturonosyl)n+m + H2O = (1,4-alpha-D-galacturonosyl)n + (1,4-alpha-D-galacturonosyl)m.</text>
        <dbReference type="EC" id="3.2.1.15"/>
    </reaction>
</comment>
<evidence type="ECO:0000313" key="16">
    <source>
        <dbReference type="EMBL" id="RUP45774.1"/>
    </source>
</evidence>
<keyword evidence="6" id="KW-0677">Repeat</keyword>
<dbReference type="AlphaFoldDB" id="A0A433D4M1"/>
<dbReference type="Pfam" id="PF00295">
    <property type="entry name" value="Glyco_hydro_28"/>
    <property type="match status" value="1"/>
</dbReference>
<dbReference type="EMBL" id="RBNI01006782">
    <property type="protein sequence ID" value="RUP45774.1"/>
    <property type="molecule type" value="Genomic_DNA"/>
</dbReference>
<keyword evidence="9" id="KW-0325">Glycoprotein</keyword>
<evidence type="ECO:0000256" key="4">
    <source>
        <dbReference type="ARBA" id="ARBA00022525"/>
    </source>
</evidence>
<feature type="non-terminal residue" evidence="16">
    <location>
        <position position="1"/>
    </location>
</feature>
<dbReference type="GO" id="GO:0004650">
    <property type="term" value="F:polygalacturonase activity"/>
    <property type="evidence" value="ECO:0007669"/>
    <property type="project" value="UniProtKB-EC"/>
</dbReference>
<evidence type="ECO:0000256" key="2">
    <source>
        <dbReference type="ARBA" id="ARBA00008834"/>
    </source>
</evidence>
<keyword evidence="11" id="KW-0961">Cell wall biogenesis/degradation</keyword>
<keyword evidence="8" id="KW-1015">Disulfide bond</keyword>
<dbReference type="EC" id="3.2.1.15" evidence="3"/>
<evidence type="ECO:0000256" key="10">
    <source>
        <dbReference type="ARBA" id="ARBA00023295"/>
    </source>
</evidence>
<keyword evidence="4" id="KW-0964">Secreted</keyword>
<evidence type="ECO:0000256" key="11">
    <source>
        <dbReference type="ARBA" id="ARBA00023316"/>
    </source>
</evidence>
<evidence type="ECO:0000256" key="14">
    <source>
        <dbReference type="PROSITE-ProRule" id="PRU10052"/>
    </source>
</evidence>
<sequence length="184" mass="19032">GAKYSLGYNTDGFVVSSSSDVTITGAKVYNYDDCVAVISGSNIYIQKNVCVGGHGISIGSIQAGQIVDGVYVSNCTISNSQNGVRIKAYADATGGVAKNIHYTDITLSSITQYGVIIQQDYTNKGSTGLPGGGALISNVDLENVHGTISGGKRVYILCANCANFDFQKIDITGGSPGSCTYVST</sequence>
<dbReference type="InterPro" id="IPR000743">
    <property type="entry name" value="Glyco_hydro_28"/>
</dbReference>
<feature type="non-terminal residue" evidence="16">
    <location>
        <position position="184"/>
    </location>
</feature>
<organism evidence="16 17">
    <name type="scientific">Jimgerdemannia flammicorona</name>
    <dbReference type="NCBI Taxonomy" id="994334"/>
    <lineage>
        <taxon>Eukaryota</taxon>
        <taxon>Fungi</taxon>
        <taxon>Fungi incertae sedis</taxon>
        <taxon>Mucoromycota</taxon>
        <taxon>Mucoromycotina</taxon>
        <taxon>Endogonomycetes</taxon>
        <taxon>Endogonales</taxon>
        <taxon>Endogonaceae</taxon>
        <taxon>Jimgerdemannia</taxon>
    </lineage>
</organism>
<name>A0A433D4M1_9FUNG</name>
<dbReference type="InterPro" id="IPR011050">
    <property type="entry name" value="Pectin_lyase_fold/virulence"/>
</dbReference>
<comment type="function">
    <text evidence="13">Involved in maceration and soft-rotting of plant tissue. Hydrolyzes the 1,4-alpha glycosidic bonds of de-esterified pectate in the smooth region of the plant cell wall.</text>
</comment>
<evidence type="ECO:0000256" key="12">
    <source>
        <dbReference type="ARBA" id="ARBA00034074"/>
    </source>
</evidence>
<comment type="caution">
    <text evidence="16">The sequence shown here is derived from an EMBL/GenBank/DDBJ whole genome shotgun (WGS) entry which is preliminary data.</text>
</comment>
<dbReference type="OrthoDB" id="187139at2759"/>
<dbReference type="PANTHER" id="PTHR31884">
    <property type="entry name" value="POLYGALACTURONASE"/>
    <property type="match status" value="1"/>
</dbReference>
<gene>
    <name evidence="16" type="ORF">BC936DRAFT_147753</name>
</gene>
<dbReference type="GO" id="GO:0045490">
    <property type="term" value="P:pectin catabolic process"/>
    <property type="evidence" value="ECO:0007669"/>
    <property type="project" value="UniProtKB-ARBA"/>
</dbReference>
<evidence type="ECO:0000256" key="7">
    <source>
        <dbReference type="ARBA" id="ARBA00022801"/>
    </source>
</evidence>
<evidence type="ECO:0000256" key="13">
    <source>
        <dbReference type="ARBA" id="ARBA00037707"/>
    </source>
</evidence>
<dbReference type="GO" id="GO:0005576">
    <property type="term" value="C:extracellular region"/>
    <property type="evidence" value="ECO:0007669"/>
    <property type="project" value="UniProtKB-SubCell"/>
</dbReference>
<evidence type="ECO:0000313" key="17">
    <source>
        <dbReference type="Proteomes" id="UP000268093"/>
    </source>
</evidence>
<evidence type="ECO:0000256" key="9">
    <source>
        <dbReference type="ARBA" id="ARBA00023180"/>
    </source>
</evidence>
<dbReference type="SUPFAM" id="SSF51126">
    <property type="entry name" value="Pectin lyase-like"/>
    <property type="match status" value="1"/>
</dbReference>
<protein>
    <recommendedName>
        <fullName evidence="3">endo-polygalacturonase</fullName>
        <ecNumber evidence="3">3.2.1.15</ecNumber>
    </recommendedName>
</protein>
<dbReference type="PROSITE" id="PS00502">
    <property type="entry name" value="POLYGALACTURONASE"/>
    <property type="match status" value="1"/>
</dbReference>
<keyword evidence="7 15" id="KW-0378">Hydrolase</keyword>
<dbReference type="InterPro" id="IPR012334">
    <property type="entry name" value="Pectin_lyas_fold"/>
</dbReference>
<comment type="similarity">
    <text evidence="2 15">Belongs to the glycosyl hydrolase 28 family.</text>
</comment>
<keyword evidence="5" id="KW-0732">Signal</keyword>
<dbReference type="GO" id="GO:0071555">
    <property type="term" value="P:cell wall organization"/>
    <property type="evidence" value="ECO:0007669"/>
    <property type="project" value="UniProtKB-KW"/>
</dbReference>
<dbReference type="Proteomes" id="UP000268093">
    <property type="component" value="Unassembled WGS sequence"/>
</dbReference>
<dbReference type="Gene3D" id="2.160.20.10">
    <property type="entry name" value="Single-stranded right-handed beta-helix, Pectin lyase-like"/>
    <property type="match status" value="1"/>
</dbReference>
<keyword evidence="17" id="KW-1185">Reference proteome</keyword>
<evidence type="ECO:0000256" key="5">
    <source>
        <dbReference type="ARBA" id="ARBA00022729"/>
    </source>
</evidence>
<evidence type="ECO:0000256" key="8">
    <source>
        <dbReference type="ARBA" id="ARBA00023157"/>
    </source>
</evidence>
<proteinExistence type="inferred from homology"/>
<keyword evidence="10 15" id="KW-0326">Glycosidase</keyword>
<dbReference type="InterPro" id="IPR050434">
    <property type="entry name" value="Glycosyl_hydrlase_28"/>
</dbReference>